<dbReference type="EMBL" id="SWBQ01000001">
    <property type="protein sequence ID" value="TKC08525.1"/>
    <property type="molecule type" value="Genomic_DNA"/>
</dbReference>
<organism evidence="2 3">
    <name type="scientific">Pedobacter frigoris</name>
    <dbReference type="NCBI Taxonomy" id="2571272"/>
    <lineage>
        <taxon>Bacteria</taxon>
        <taxon>Pseudomonadati</taxon>
        <taxon>Bacteroidota</taxon>
        <taxon>Sphingobacteriia</taxon>
        <taxon>Sphingobacteriales</taxon>
        <taxon>Sphingobacteriaceae</taxon>
        <taxon>Pedobacter</taxon>
    </lineage>
</organism>
<accession>A0A4U1CP54</accession>
<protein>
    <recommendedName>
        <fullName evidence="1">Nuclease-associated modular DNA-binding 1 domain-containing protein</fullName>
    </recommendedName>
</protein>
<dbReference type="InterPro" id="IPR003647">
    <property type="entry name" value="Intron_nuc_1_rpt"/>
</dbReference>
<dbReference type="AlphaFoldDB" id="A0A4U1CP54"/>
<dbReference type="Pfam" id="PF07453">
    <property type="entry name" value="NUMOD1"/>
    <property type="match status" value="1"/>
</dbReference>
<proteinExistence type="predicted"/>
<name>A0A4U1CP54_9SPHI</name>
<reference evidence="2 3" key="1">
    <citation type="submission" date="2019-04" db="EMBL/GenBank/DDBJ databases">
        <title>Pedobacter sp. RP-3-15 sp. nov., isolated from Arctic soil.</title>
        <authorList>
            <person name="Dahal R.H."/>
            <person name="Kim D.-U."/>
        </authorList>
    </citation>
    <scope>NUCLEOTIDE SEQUENCE [LARGE SCALE GENOMIC DNA]</scope>
    <source>
        <strain evidence="2 3">RP-3-15</strain>
    </source>
</reference>
<sequence length="243" mass="27111">MSSDEEIPKKAISTISRYSLSGVLLATYSNARIAAEAIGGSWSYISGAAFLPKKVHTAYGYIWRRGNAPQIDITDLTSRRLHRSSPLGKKQKVVGQYDLNGDFVNSYVDTKEAGRAVGVHYQGIRKVIKGRGLTYGGFIWSSEIKKKIKVNPRIVLDTTISQYDLDGKWIRSFENPFMASKLTGVDNSSIAQALNGTVLTAGKYLWQKGARLRININELRRHERYKGSVLESHMKKKRALKSG</sequence>
<evidence type="ECO:0000313" key="2">
    <source>
        <dbReference type="EMBL" id="TKC08525.1"/>
    </source>
</evidence>
<dbReference type="Proteomes" id="UP000307244">
    <property type="component" value="Unassembled WGS sequence"/>
</dbReference>
<evidence type="ECO:0000313" key="3">
    <source>
        <dbReference type="Proteomes" id="UP000307244"/>
    </source>
</evidence>
<evidence type="ECO:0000259" key="1">
    <source>
        <dbReference type="Pfam" id="PF07453"/>
    </source>
</evidence>
<dbReference type="SMART" id="SM00497">
    <property type="entry name" value="IENR1"/>
    <property type="match status" value="3"/>
</dbReference>
<gene>
    <name evidence="2" type="ORF">FA047_00030</name>
</gene>
<dbReference type="RefSeq" id="WP_136833947.1">
    <property type="nucleotide sequence ID" value="NZ_SWBQ01000001.1"/>
</dbReference>
<dbReference type="InterPro" id="IPR036388">
    <property type="entry name" value="WH-like_DNA-bd_sf"/>
</dbReference>
<dbReference type="Gene3D" id="1.10.10.10">
    <property type="entry name" value="Winged helix-like DNA-binding domain superfamily/Winged helix DNA-binding domain"/>
    <property type="match status" value="2"/>
</dbReference>
<dbReference type="OrthoDB" id="746295at2"/>
<dbReference type="InterPro" id="IPR010896">
    <property type="entry name" value="NUMOD1"/>
</dbReference>
<comment type="caution">
    <text evidence="2">The sequence shown here is derived from an EMBL/GenBank/DDBJ whole genome shotgun (WGS) entry which is preliminary data.</text>
</comment>
<keyword evidence="3" id="KW-1185">Reference proteome</keyword>
<feature type="domain" description="Nuclease-associated modular DNA-binding 1" evidence="1">
    <location>
        <begin position="94"/>
        <end position="127"/>
    </location>
</feature>